<dbReference type="OrthoDB" id="10662504at2759"/>
<sequence>MRIVCVAFVLLHPAAIGHALLLPPPATRKLAVIGSIEPATRPSRSHTRNRFGPSSTCDTALSSKAPPEEYDDGIGDLQNQNNRNDGDDNNWQERSDDAATNYAEGESLSAEFFQNLRDRQEGGAVDANSSLSSLSRSPVSREQFDSGLFEPSEYDDNYTDARANAPPTPGTKKFTGRRSEGSLDYFGASSSGNNQRSGGSNNSNNNNAVRQQMMRREYDLVSGATGRTALGLQAGLALTMLVFFLYVGFSGGIVSGEGAVDADFGGDDLIQFEQIIPLPRDSDKSVWI</sequence>
<reference evidence="4 5" key="1">
    <citation type="submission" date="2019-01" db="EMBL/GenBank/DDBJ databases">
        <authorList>
            <person name="Ferrante I. M."/>
        </authorList>
    </citation>
    <scope>NUCLEOTIDE SEQUENCE [LARGE SCALE GENOMIC DNA]</scope>
    <source>
        <strain evidence="4 5">B856</strain>
    </source>
</reference>
<feature type="transmembrane region" description="Helical" evidence="2">
    <location>
        <begin position="230"/>
        <end position="249"/>
    </location>
</feature>
<dbReference type="Proteomes" id="UP000291116">
    <property type="component" value="Unassembled WGS sequence"/>
</dbReference>
<accession>A0A448ZM08</accession>
<keyword evidence="2" id="KW-0472">Membrane</keyword>
<evidence type="ECO:0000256" key="1">
    <source>
        <dbReference type="SAM" id="MobiDB-lite"/>
    </source>
</evidence>
<keyword evidence="2" id="KW-1133">Transmembrane helix</keyword>
<feature type="compositionally biased region" description="Polar residues" evidence="1">
    <location>
        <begin position="52"/>
        <end position="62"/>
    </location>
</feature>
<name>A0A448ZM08_9STRA</name>
<organism evidence="4 5">
    <name type="scientific">Pseudo-nitzschia multistriata</name>
    <dbReference type="NCBI Taxonomy" id="183589"/>
    <lineage>
        <taxon>Eukaryota</taxon>
        <taxon>Sar</taxon>
        <taxon>Stramenopiles</taxon>
        <taxon>Ochrophyta</taxon>
        <taxon>Bacillariophyta</taxon>
        <taxon>Bacillariophyceae</taxon>
        <taxon>Bacillariophycidae</taxon>
        <taxon>Bacillariales</taxon>
        <taxon>Bacillariaceae</taxon>
        <taxon>Pseudo-nitzschia</taxon>
    </lineage>
</organism>
<dbReference type="EMBL" id="CAACVS010000510">
    <property type="protein sequence ID" value="VEU43044.1"/>
    <property type="molecule type" value="Genomic_DNA"/>
</dbReference>
<feature type="region of interest" description="Disordered" evidence="1">
    <location>
        <begin position="39"/>
        <end position="94"/>
    </location>
</feature>
<feature type="compositionally biased region" description="Low complexity" evidence="1">
    <location>
        <begin position="189"/>
        <end position="206"/>
    </location>
</feature>
<evidence type="ECO:0000313" key="5">
    <source>
        <dbReference type="Proteomes" id="UP000291116"/>
    </source>
</evidence>
<gene>
    <name evidence="4" type="ORF">PSNMU_V1.4_AUG-EV-PASAV3_0100420</name>
</gene>
<evidence type="ECO:0000256" key="3">
    <source>
        <dbReference type="SAM" id="SignalP"/>
    </source>
</evidence>
<dbReference type="AlphaFoldDB" id="A0A448ZM08"/>
<keyword evidence="5" id="KW-1185">Reference proteome</keyword>
<feature type="signal peptide" evidence="3">
    <location>
        <begin position="1"/>
        <end position="19"/>
    </location>
</feature>
<feature type="chain" id="PRO_5019194633" evidence="3">
    <location>
        <begin position="20"/>
        <end position="288"/>
    </location>
</feature>
<protein>
    <submittedName>
        <fullName evidence="4">Uncharacterized protein</fullName>
    </submittedName>
</protein>
<evidence type="ECO:0000256" key="2">
    <source>
        <dbReference type="SAM" id="Phobius"/>
    </source>
</evidence>
<evidence type="ECO:0000313" key="4">
    <source>
        <dbReference type="EMBL" id="VEU43044.1"/>
    </source>
</evidence>
<keyword evidence="3" id="KW-0732">Signal</keyword>
<keyword evidence="2" id="KW-0812">Transmembrane</keyword>
<proteinExistence type="predicted"/>
<feature type="region of interest" description="Disordered" evidence="1">
    <location>
        <begin position="121"/>
        <end position="206"/>
    </location>
</feature>
<feature type="compositionally biased region" description="Low complexity" evidence="1">
    <location>
        <begin position="129"/>
        <end position="141"/>
    </location>
</feature>